<name>A0A7X0NYF4_9ACTN</name>
<feature type="transmembrane region" description="Helical" evidence="1">
    <location>
        <begin position="150"/>
        <end position="169"/>
    </location>
</feature>
<comment type="caution">
    <text evidence="2">The sequence shown here is derived from an EMBL/GenBank/DDBJ whole genome shotgun (WGS) entry which is preliminary data.</text>
</comment>
<dbReference type="EMBL" id="JACHMI010000001">
    <property type="protein sequence ID" value="MBB6551719.1"/>
    <property type="molecule type" value="Genomic_DNA"/>
</dbReference>
<reference evidence="2 3" key="1">
    <citation type="submission" date="2020-08" db="EMBL/GenBank/DDBJ databases">
        <title>Sequencing the genomes of 1000 actinobacteria strains.</title>
        <authorList>
            <person name="Klenk H.-P."/>
        </authorList>
    </citation>
    <scope>NUCLEOTIDE SEQUENCE [LARGE SCALE GENOMIC DNA]</scope>
    <source>
        <strain evidence="2 3">DSM 43768</strain>
    </source>
</reference>
<protein>
    <submittedName>
        <fullName evidence="2">ABC-2 type transport system permease protein</fullName>
    </submittedName>
</protein>
<feature type="transmembrane region" description="Helical" evidence="1">
    <location>
        <begin position="39"/>
        <end position="60"/>
    </location>
</feature>
<organism evidence="2 3">
    <name type="scientific">Nonomuraea rubra</name>
    <dbReference type="NCBI Taxonomy" id="46180"/>
    <lineage>
        <taxon>Bacteria</taxon>
        <taxon>Bacillati</taxon>
        <taxon>Actinomycetota</taxon>
        <taxon>Actinomycetes</taxon>
        <taxon>Streptosporangiales</taxon>
        <taxon>Streptosporangiaceae</taxon>
        <taxon>Nonomuraea</taxon>
    </lineage>
</organism>
<accession>A0A7X0NYF4</accession>
<feature type="transmembrane region" description="Helical" evidence="1">
    <location>
        <begin position="209"/>
        <end position="227"/>
    </location>
</feature>
<feature type="transmembrane region" description="Helical" evidence="1">
    <location>
        <begin position="449"/>
        <end position="473"/>
    </location>
</feature>
<keyword evidence="1" id="KW-0812">Transmembrane</keyword>
<feature type="transmembrane region" description="Helical" evidence="1">
    <location>
        <begin position="356"/>
        <end position="380"/>
    </location>
</feature>
<feature type="transmembrane region" description="Helical" evidence="1">
    <location>
        <begin position="255"/>
        <end position="276"/>
    </location>
</feature>
<feature type="transmembrane region" description="Helical" evidence="1">
    <location>
        <begin position="480"/>
        <end position="500"/>
    </location>
</feature>
<evidence type="ECO:0000256" key="1">
    <source>
        <dbReference type="SAM" id="Phobius"/>
    </source>
</evidence>
<proteinExistence type="predicted"/>
<dbReference type="AlphaFoldDB" id="A0A7X0NYF4"/>
<evidence type="ECO:0000313" key="2">
    <source>
        <dbReference type="EMBL" id="MBB6551719.1"/>
    </source>
</evidence>
<dbReference type="RefSeq" id="WP_221525103.1">
    <property type="nucleotide sequence ID" value="NZ_BAAAXY010000149.1"/>
</dbReference>
<feature type="transmembrane region" description="Helical" evidence="1">
    <location>
        <begin position="100"/>
        <end position="120"/>
    </location>
</feature>
<keyword evidence="1" id="KW-1133">Transmembrane helix</keyword>
<evidence type="ECO:0000313" key="3">
    <source>
        <dbReference type="Proteomes" id="UP000565579"/>
    </source>
</evidence>
<feature type="transmembrane region" description="Helical" evidence="1">
    <location>
        <begin position="526"/>
        <end position="544"/>
    </location>
</feature>
<feature type="transmembrane region" description="Helical" evidence="1">
    <location>
        <begin position="314"/>
        <end position="336"/>
    </location>
</feature>
<sequence length="552" mass="55877">MTATPAPPGLATTGTPALVGRAMTGTPALVRLALRRDRLLLPSWVAVIAGLVTASASAIAELYPQAAQRIALGVTIGSAPALQALTGPVYDAASVGGLTAWRVTTMASVLAALMSILVVIRHTRAEEESGRAELVGACPVGRHALPASGVLVAAGANLLIGVLITLGLAGQGLPVAGSLAFGAAVSGTGWTFTGVAVLAGQLTAHARTASAVAVAALGAAFLLRALGDAARIEALSWLSPLGWAQRVRAFAGERWWVLILFAATGPALAGLAALLARRRDLGAGLLAPRSGPRDAAASLRGTVALAWRLHRGVLLGWTAAFTIGGALFGALAHSVGDLVRDNPQLAALLSRMGGGAGLLTDTFLAAELSVLGLIAGGYAVQATLRLQGEESALRADPVLATAVPRWRWAAGHLGMALAGSAAILAAGGVAAGVTHGLRIGEPALQVPRLLGAALVQVPATWTLAGIAMLLFGLLPRLTALAWAALIAFALLAQLGELLQLDDRIRSLSPFAHVPRALPGPVDPGPLLGLCLVTMVLVLAGVLAFQRRDLRGD</sequence>
<dbReference type="Proteomes" id="UP000565579">
    <property type="component" value="Unassembled WGS sequence"/>
</dbReference>
<feature type="transmembrane region" description="Helical" evidence="1">
    <location>
        <begin position="415"/>
        <end position="437"/>
    </location>
</feature>
<gene>
    <name evidence="2" type="ORF">HD593_006514</name>
</gene>
<keyword evidence="3" id="KW-1185">Reference proteome</keyword>
<feature type="transmembrane region" description="Helical" evidence="1">
    <location>
        <begin position="175"/>
        <end position="197"/>
    </location>
</feature>
<keyword evidence="1" id="KW-0472">Membrane</keyword>